<proteinExistence type="predicted"/>
<evidence type="ECO:0000313" key="1">
    <source>
        <dbReference type="EMBL" id="GAG54579.1"/>
    </source>
</evidence>
<gene>
    <name evidence="1" type="ORF">S01H4_11335</name>
</gene>
<organism evidence="1">
    <name type="scientific">marine sediment metagenome</name>
    <dbReference type="NCBI Taxonomy" id="412755"/>
    <lineage>
        <taxon>unclassified sequences</taxon>
        <taxon>metagenomes</taxon>
        <taxon>ecological metagenomes</taxon>
    </lineage>
</organism>
<dbReference type="AlphaFoldDB" id="X0YF45"/>
<sequence>NYSASNNDTFIIQDTGIYRISYGISFLDSQATPTNYVAVRLIENNTEILGSVFEKDTTKQNAVGTLYRTVTASLTAGNHLKMQFISNATTVSIQTRATYGDHPTSASINLHRI</sequence>
<dbReference type="InterPro" id="IPR008983">
    <property type="entry name" value="Tumour_necrosis_fac-like_dom"/>
</dbReference>
<dbReference type="EMBL" id="BART01004554">
    <property type="protein sequence ID" value="GAG54579.1"/>
    <property type="molecule type" value="Genomic_DNA"/>
</dbReference>
<evidence type="ECO:0008006" key="2">
    <source>
        <dbReference type="Google" id="ProtNLM"/>
    </source>
</evidence>
<feature type="non-terminal residue" evidence="1">
    <location>
        <position position="1"/>
    </location>
</feature>
<dbReference type="SUPFAM" id="SSF49842">
    <property type="entry name" value="TNF-like"/>
    <property type="match status" value="1"/>
</dbReference>
<dbReference type="Gene3D" id="2.60.120.40">
    <property type="match status" value="1"/>
</dbReference>
<reference evidence="1" key="1">
    <citation type="journal article" date="2014" name="Front. Microbiol.">
        <title>High frequency of phylogenetically diverse reductive dehalogenase-homologous genes in deep subseafloor sedimentary metagenomes.</title>
        <authorList>
            <person name="Kawai M."/>
            <person name="Futagami T."/>
            <person name="Toyoda A."/>
            <person name="Takaki Y."/>
            <person name="Nishi S."/>
            <person name="Hori S."/>
            <person name="Arai W."/>
            <person name="Tsubouchi T."/>
            <person name="Morono Y."/>
            <person name="Uchiyama I."/>
            <person name="Ito T."/>
            <person name="Fujiyama A."/>
            <person name="Inagaki F."/>
            <person name="Takami H."/>
        </authorList>
    </citation>
    <scope>NUCLEOTIDE SEQUENCE</scope>
    <source>
        <strain evidence="1">Expedition CK06-06</strain>
    </source>
</reference>
<protein>
    <recommendedName>
        <fullName evidence="2">C1q domain-containing protein</fullName>
    </recommendedName>
</protein>
<accession>X0YF45</accession>
<comment type="caution">
    <text evidence="1">The sequence shown here is derived from an EMBL/GenBank/DDBJ whole genome shotgun (WGS) entry which is preliminary data.</text>
</comment>
<name>X0YF45_9ZZZZ</name>